<dbReference type="Gene3D" id="3.40.710.10">
    <property type="entry name" value="DD-peptidase/beta-lactamase superfamily"/>
    <property type="match status" value="1"/>
</dbReference>
<dbReference type="Proteomes" id="UP000283732">
    <property type="component" value="Unassembled WGS sequence"/>
</dbReference>
<dbReference type="InterPro" id="IPR001460">
    <property type="entry name" value="PCN-bd_Tpept"/>
</dbReference>
<evidence type="ECO:0000256" key="2">
    <source>
        <dbReference type="ARBA" id="ARBA00004236"/>
    </source>
</evidence>
<dbReference type="Pfam" id="PF03717">
    <property type="entry name" value="PBP_dimer"/>
    <property type="match status" value="1"/>
</dbReference>
<keyword evidence="13" id="KW-0961">Cell wall biogenesis/degradation</keyword>
<evidence type="ECO:0000256" key="9">
    <source>
        <dbReference type="ARBA" id="ARBA00022960"/>
    </source>
</evidence>
<keyword evidence="9" id="KW-0133">Cell shape</keyword>
<evidence type="ECO:0000256" key="10">
    <source>
        <dbReference type="ARBA" id="ARBA00022984"/>
    </source>
</evidence>
<dbReference type="GO" id="GO:0009002">
    <property type="term" value="F:serine-type D-Ala-D-Ala carboxypeptidase activity"/>
    <property type="evidence" value="ECO:0007669"/>
    <property type="project" value="UniProtKB-EC"/>
</dbReference>
<dbReference type="GO" id="GO:0009252">
    <property type="term" value="P:peptidoglycan biosynthetic process"/>
    <property type="evidence" value="ECO:0007669"/>
    <property type="project" value="UniProtKB-KW"/>
</dbReference>
<evidence type="ECO:0000313" key="17">
    <source>
        <dbReference type="EMBL" id="MTU30547.1"/>
    </source>
</evidence>
<dbReference type="Gene3D" id="3.90.1310.10">
    <property type="entry name" value="Penicillin-binding protein 2a (Domain 2)"/>
    <property type="match status" value="1"/>
</dbReference>
<dbReference type="Gene3D" id="3.30.1390.30">
    <property type="entry name" value="Penicillin-binding protein 2a, domain 3"/>
    <property type="match status" value="1"/>
</dbReference>
<evidence type="ECO:0000256" key="6">
    <source>
        <dbReference type="ARBA" id="ARBA00022670"/>
    </source>
</evidence>
<evidence type="ECO:0000256" key="4">
    <source>
        <dbReference type="ARBA" id="ARBA00022519"/>
    </source>
</evidence>
<reference evidence="17 22" key="2">
    <citation type="journal article" date="2019" name="Nat. Med.">
        <title>A library of human gut bacterial isolates paired with longitudinal multiomics data enables mechanistic microbiome research.</title>
        <authorList>
            <person name="Poyet M."/>
            <person name="Groussin M."/>
            <person name="Gibbons S.M."/>
            <person name="Avila-Pacheco J."/>
            <person name="Jiang X."/>
            <person name="Kearney S.M."/>
            <person name="Perrotta A.R."/>
            <person name="Berdy B."/>
            <person name="Zhao S."/>
            <person name="Lieberman T.D."/>
            <person name="Swanson P.K."/>
            <person name="Smith M."/>
            <person name="Roesemann S."/>
            <person name="Alexander J.E."/>
            <person name="Rich S.A."/>
            <person name="Livny J."/>
            <person name="Vlamakis H."/>
            <person name="Clish C."/>
            <person name="Bullock K."/>
            <person name="Deik A."/>
            <person name="Scott J."/>
            <person name="Pierce K.A."/>
            <person name="Xavier R.J."/>
            <person name="Alm E.J."/>
        </authorList>
    </citation>
    <scope>NUCLEOTIDE SEQUENCE [LARGE SCALE GENOMIC DNA]</scope>
    <source>
        <strain evidence="17 22">BIOML-A25</strain>
    </source>
</reference>
<evidence type="ECO:0000256" key="3">
    <source>
        <dbReference type="ARBA" id="ARBA00022475"/>
    </source>
</evidence>
<dbReference type="EC" id="3.4.16.4" evidence="17"/>
<dbReference type="InterPro" id="IPR050515">
    <property type="entry name" value="Beta-lactam/transpept"/>
</dbReference>
<comment type="subcellular location">
    <subcellularLocation>
        <location evidence="2">Cell membrane</location>
    </subcellularLocation>
    <subcellularLocation>
        <location evidence="1">Membrane</location>
        <topology evidence="1">Single-pass membrane protein</topology>
    </subcellularLocation>
</comment>
<keyword evidence="11 14" id="KW-1133">Transmembrane helix</keyword>
<accession>A0A3R6A3X0</accession>
<dbReference type="GO" id="GO:0008658">
    <property type="term" value="F:penicillin binding"/>
    <property type="evidence" value="ECO:0007669"/>
    <property type="project" value="InterPro"/>
</dbReference>
<feature type="domain" description="Penicillin-binding protein dimerisation" evidence="16">
    <location>
        <begin position="57"/>
        <end position="225"/>
    </location>
</feature>
<dbReference type="RefSeq" id="WP_005647790.1">
    <property type="nucleotide sequence ID" value="NZ_JADNHS010000007.1"/>
</dbReference>
<dbReference type="EMBL" id="QSUP01000009">
    <property type="protein sequence ID" value="RGN51849.1"/>
    <property type="molecule type" value="Genomic_DNA"/>
</dbReference>
<evidence type="ECO:0000256" key="11">
    <source>
        <dbReference type="ARBA" id="ARBA00022989"/>
    </source>
</evidence>
<protein>
    <submittedName>
        <fullName evidence="17">Penicillin-binding protein 2</fullName>
        <ecNumber evidence="17">3.4.16.4</ecNumber>
    </submittedName>
</protein>
<keyword evidence="3" id="KW-1003">Cell membrane</keyword>
<keyword evidence="10" id="KW-0573">Peptidoglycan synthesis</keyword>
<evidence type="ECO:0000256" key="1">
    <source>
        <dbReference type="ARBA" id="ARBA00004167"/>
    </source>
</evidence>
<keyword evidence="4" id="KW-0997">Cell inner membrane</keyword>
<dbReference type="GO" id="GO:0005886">
    <property type="term" value="C:plasma membrane"/>
    <property type="evidence" value="ECO:0007669"/>
    <property type="project" value="UniProtKB-SubCell"/>
</dbReference>
<dbReference type="GO" id="GO:0071555">
    <property type="term" value="P:cell wall organization"/>
    <property type="evidence" value="ECO:0007669"/>
    <property type="project" value="UniProtKB-KW"/>
</dbReference>
<dbReference type="InterPro" id="IPR036138">
    <property type="entry name" value="PBP_dimer_sf"/>
</dbReference>
<dbReference type="GO" id="GO:0008360">
    <property type="term" value="P:regulation of cell shape"/>
    <property type="evidence" value="ECO:0007669"/>
    <property type="project" value="UniProtKB-KW"/>
</dbReference>
<evidence type="ECO:0000256" key="7">
    <source>
        <dbReference type="ARBA" id="ARBA00022692"/>
    </source>
</evidence>
<keyword evidence="5 17" id="KW-0121">Carboxypeptidase</keyword>
<dbReference type="FunFam" id="3.40.710.10:FF:000024">
    <property type="entry name" value="Penicillin-binding protein 2"/>
    <property type="match status" value="1"/>
</dbReference>
<dbReference type="PANTHER" id="PTHR30627:SF2">
    <property type="entry name" value="PEPTIDOGLYCAN D,D-TRANSPEPTIDASE MRDA"/>
    <property type="match status" value="1"/>
</dbReference>
<dbReference type="AlphaFoldDB" id="A0A3R6A3X0"/>
<proteinExistence type="predicted"/>
<evidence type="ECO:0000256" key="8">
    <source>
        <dbReference type="ARBA" id="ARBA00022801"/>
    </source>
</evidence>
<dbReference type="InterPro" id="IPR005311">
    <property type="entry name" value="PBP_dimer"/>
</dbReference>
<dbReference type="PANTHER" id="PTHR30627">
    <property type="entry name" value="PEPTIDOGLYCAN D,D-TRANSPEPTIDASE"/>
    <property type="match status" value="1"/>
</dbReference>
<dbReference type="InterPro" id="IPR017790">
    <property type="entry name" value="Penicillin-binding_protein_2"/>
</dbReference>
<dbReference type="Proteomes" id="UP000437446">
    <property type="component" value="Unassembled WGS sequence"/>
</dbReference>
<keyword evidence="7 14" id="KW-0812">Transmembrane</keyword>
<comment type="caution">
    <text evidence="17">The sequence shown here is derived from an EMBL/GenBank/DDBJ whole genome shotgun (WGS) entry which is preliminary data.</text>
</comment>
<dbReference type="InterPro" id="IPR012338">
    <property type="entry name" value="Beta-lactam/transpept-like"/>
</dbReference>
<evidence type="ECO:0000313" key="18">
    <source>
        <dbReference type="EMBL" id="RGN51849.1"/>
    </source>
</evidence>
<dbReference type="GO" id="GO:0071972">
    <property type="term" value="F:peptidoglycan L,D-transpeptidase activity"/>
    <property type="evidence" value="ECO:0007669"/>
    <property type="project" value="TreeGrafter"/>
</dbReference>
<dbReference type="SUPFAM" id="SSF56519">
    <property type="entry name" value="Penicillin binding protein dimerisation domain"/>
    <property type="match status" value="1"/>
</dbReference>
<keyword evidence="6" id="KW-0645">Protease</keyword>
<dbReference type="NCBIfam" id="TIGR03423">
    <property type="entry name" value="pbp2_mrdA"/>
    <property type="match status" value="1"/>
</dbReference>
<sequence length="625" mass="70006">MEINTKYTLENRRFVIGGAVVLLVLIFIIRLFFLQVVNSDYKAWADSNAFQKKTLIPSRGIIYDRNGKLLVYNQPSYEVMLVMREIQPFDTLDFCNILGITKELFVKRIAEIKNRRLNPGYSSYVPQVFMNHLSAQECGVLQEKLYKFPGFYIQNRTIREYEYPYGAHLLGNIGEVNQGDIEKDPYYVQGDNAGRSGVELSYEEALRGVKGVEILLRDAHGRIKGRYEEGRHDVAPVSGKNLTLSIDMDLQALGEKLMQNKRGSIVMIEPETGEVLCLVSSPSYDPNLLVGRQRGKNHIMLSKNSDKPLLDRAIMGRYPPGSTFKPTQALTFLQEEVITTETLYTCAHGYTGARNGKPACHGHASPLNVTYALATSCNSFFCWGLRDMIDSRRRYSSVGEAFEVWKNYLVSMGYGYKLGIDLPGENRGFLPNSEYYDKYHGKRWSSSTVISIAIGQGEVLATPLQICNLAATIANRGYFITPHVVKEVQDTPLDSLYTDKRYTMVERKNYDIVAEGMRNAVIGGTCRGAAITDIEVCGKTGTAENPHGKDHSAFIGFAPYRNPKVAICVYVENGGFGATYGVPIGKLMMEKYLKGEISEENKLLEETMSNAVVSPNVLSLPNREL</sequence>
<evidence type="ECO:0000313" key="21">
    <source>
        <dbReference type="Proteomes" id="UP000283732"/>
    </source>
</evidence>
<evidence type="ECO:0000259" key="15">
    <source>
        <dbReference type="Pfam" id="PF00905"/>
    </source>
</evidence>
<feature type="transmembrane region" description="Helical" evidence="14">
    <location>
        <begin position="14"/>
        <end position="33"/>
    </location>
</feature>
<dbReference type="EMBL" id="WNCR01000009">
    <property type="protein sequence ID" value="MTU30547.1"/>
    <property type="molecule type" value="Genomic_DNA"/>
</dbReference>
<name>A0A3R6A3X0_9BACT</name>
<dbReference type="SUPFAM" id="SSF56601">
    <property type="entry name" value="beta-lactamase/transpeptidase-like"/>
    <property type="match status" value="1"/>
</dbReference>
<feature type="domain" description="Penicillin-binding protein transpeptidase" evidence="15">
    <location>
        <begin position="263"/>
        <end position="586"/>
    </location>
</feature>
<gene>
    <name evidence="17" type="primary">mrdA</name>
    <name evidence="19" type="ORF">DW191_11265</name>
    <name evidence="18" type="ORF">DXB61_09695</name>
    <name evidence="17" type="ORF">GMD66_15270</name>
</gene>
<evidence type="ECO:0000256" key="14">
    <source>
        <dbReference type="SAM" id="Phobius"/>
    </source>
</evidence>
<dbReference type="GO" id="GO:0006508">
    <property type="term" value="P:proteolysis"/>
    <property type="evidence" value="ECO:0007669"/>
    <property type="project" value="UniProtKB-KW"/>
</dbReference>
<evidence type="ECO:0000259" key="16">
    <source>
        <dbReference type="Pfam" id="PF03717"/>
    </source>
</evidence>
<evidence type="ECO:0000256" key="12">
    <source>
        <dbReference type="ARBA" id="ARBA00023136"/>
    </source>
</evidence>
<dbReference type="Proteomes" id="UP000261088">
    <property type="component" value="Unassembled WGS sequence"/>
</dbReference>
<dbReference type="Pfam" id="PF00905">
    <property type="entry name" value="Transpeptidase"/>
    <property type="match status" value="1"/>
</dbReference>
<organism evidence="17 22">
    <name type="scientific">Parabacteroides merdae</name>
    <dbReference type="NCBI Taxonomy" id="46503"/>
    <lineage>
        <taxon>Bacteria</taxon>
        <taxon>Pseudomonadati</taxon>
        <taxon>Bacteroidota</taxon>
        <taxon>Bacteroidia</taxon>
        <taxon>Bacteroidales</taxon>
        <taxon>Tannerellaceae</taxon>
        <taxon>Parabacteroides</taxon>
    </lineage>
</organism>
<evidence type="ECO:0000313" key="22">
    <source>
        <dbReference type="Proteomes" id="UP000437446"/>
    </source>
</evidence>
<evidence type="ECO:0000256" key="13">
    <source>
        <dbReference type="ARBA" id="ARBA00023316"/>
    </source>
</evidence>
<keyword evidence="12 14" id="KW-0472">Membrane</keyword>
<evidence type="ECO:0000313" key="20">
    <source>
        <dbReference type="Proteomes" id="UP000261088"/>
    </source>
</evidence>
<dbReference type="EMBL" id="QRKC01000004">
    <property type="protein sequence ID" value="RHH77311.1"/>
    <property type="molecule type" value="Genomic_DNA"/>
</dbReference>
<keyword evidence="8 17" id="KW-0378">Hydrolase</keyword>
<evidence type="ECO:0000313" key="19">
    <source>
        <dbReference type="EMBL" id="RHH77311.1"/>
    </source>
</evidence>
<reference evidence="20 21" key="1">
    <citation type="submission" date="2018-08" db="EMBL/GenBank/DDBJ databases">
        <title>A genome reference for cultivated species of the human gut microbiota.</title>
        <authorList>
            <person name="Zou Y."/>
            <person name="Xue W."/>
            <person name="Luo G."/>
        </authorList>
    </citation>
    <scope>NUCLEOTIDE SEQUENCE [LARGE SCALE GENOMIC DNA]</scope>
    <source>
        <strain evidence="19 21">AM16-50</strain>
        <strain evidence="18 20">OM05-11AA</strain>
    </source>
</reference>
<evidence type="ECO:0000256" key="5">
    <source>
        <dbReference type="ARBA" id="ARBA00022645"/>
    </source>
</evidence>